<dbReference type="EMBL" id="JBHTJR010000045">
    <property type="protein sequence ID" value="MFD0993129.1"/>
    <property type="molecule type" value="Genomic_DNA"/>
</dbReference>
<evidence type="ECO:0000313" key="2">
    <source>
        <dbReference type="Proteomes" id="UP001597062"/>
    </source>
</evidence>
<protein>
    <recommendedName>
        <fullName evidence="3">Calx-beta domain-containing protein</fullName>
    </recommendedName>
</protein>
<name>A0ABW3JRW5_9FLAO</name>
<reference evidence="2" key="1">
    <citation type="journal article" date="2019" name="Int. J. Syst. Evol. Microbiol.">
        <title>The Global Catalogue of Microorganisms (GCM) 10K type strain sequencing project: providing services to taxonomists for standard genome sequencing and annotation.</title>
        <authorList>
            <consortium name="The Broad Institute Genomics Platform"/>
            <consortium name="The Broad Institute Genome Sequencing Center for Infectious Disease"/>
            <person name="Wu L."/>
            <person name="Ma J."/>
        </authorList>
    </citation>
    <scope>NUCLEOTIDE SEQUENCE [LARGE SCALE GENOMIC DNA]</scope>
    <source>
        <strain evidence="2">CCUG 60527</strain>
    </source>
</reference>
<dbReference type="Gene3D" id="2.60.40.2030">
    <property type="match status" value="1"/>
</dbReference>
<comment type="caution">
    <text evidence="1">The sequence shown here is derived from an EMBL/GenBank/DDBJ whole genome shotgun (WGS) entry which is preliminary data.</text>
</comment>
<gene>
    <name evidence="1" type="ORF">ACFQ1U_07925</name>
</gene>
<keyword evidence="2" id="KW-1185">Reference proteome</keyword>
<proteinExistence type="predicted"/>
<dbReference type="PROSITE" id="PS51257">
    <property type="entry name" value="PROKAR_LIPOPROTEIN"/>
    <property type="match status" value="1"/>
</dbReference>
<sequence length="293" mass="31958">MRKFYDIKKIVLLMTVSILSLVSCKNEDLVILNTPNGFIQIDGSVPNLAEDDEDGVNVTVKFGGETNENGITVNYTLSSEDNTRFIDENNGSVEIAAGEYSTTISIKPVDNIFVDGNLVVTLTLDSSSSVPVGLAGEGVNNVSQVINIIDNDCPIVYENIVGTYNGTDNWYSSVGGPLDTQMVASSDGSIVTVVGIGHAWIENPEYWAEEIIQEGEIELQIDPITGDVTIPYTYTATALYLGSPYDYYVQGSGKYFSCSDTFELNFEIFYAGQDPVSGYFGVPGFIWRETLTR</sequence>
<evidence type="ECO:0000313" key="1">
    <source>
        <dbReference type="EMBL" id="MFD0993129.1"/>
    </source>
</evidence>
<organism evidence="1 2">
    <name type="scientific">Tenacibaculum geojense</name>
    <dbReference type="NCBI Taxonomy" id="915352"/>
    <lineage>
        <taxon>Bacteria</taxon>
        <taxon>Pseudomonadati</taxon>
        <taxon>Bacteroidota</taxon>
        <taxon>Flavobacteriia</taxon>
        <taxon>Flavobacteriales</taxon>
        <taxon>Flavobacteriaceae</taxon>
        <taxon>Tenacibaculum</taxon>
    </lineage>
</organism>
<evidence type="ECO:0008006" key="3">
    <source>
        <dbReference type="Google" id="ProtNLM"/>
    </source>
</evidence>
<dbReference type="RefSeq" id="WP_386107071.1">
    <property type="nucleotide sequence ID" value="NZ_JBHTJR010000045.1"/>
</dbReference>
<dbReference type="SUPFAM" id="SSF141072">
    <property type="entry name" value="CalX-like"/>
    <property type="match status" value="1"/>
</dbReference>
<dbReference type="InterPro" id="IPR038081">
    <property type="entry name" value="CalX-like_sf"/>
</dbReference>
<dbReference type="Proteomes" id="UP001597062">
    <property type="component" value="Unassembled WGS sequence"/>
</dbReference>
<accession>A0ABW3JRW5</accession>